<name>A0A9P4YXZ9_9HYPO</name>
<organism evidence="1 2">
    <name type="scientific">Geosmithia morbida</name>
    <dbReference type="NCBI Taxonomy" id="1094350"/>
    <lineage>
        <taxon>Eukaryota</taxon>
        <taxon>Fungi</taxon>
        <taxon>Dikarya</taxon>
        <taxon>Ascomycota</taxon>
        <taxon>Pezizomycotina</taxon>
        <taxon>Sordariomycetes</taxon>
        <taxon>Hypocreomycetidae</taxon>
        <taxon>Hypocreales</taxon>
        <taxon>Bionectriaceae</taxon>
        <taxon>Geosmithia</taxon>
    </lineage>
</organism>
<reference evidence="1" key="1">
    <citation type="submission" date="2020-03" db="EMBL/GenBank/DDBJ databases">
        <title>Site-based positive gene gene selection in Geosmithia morbida across the United States reveals a broad range of putative effectors and factors for local host and environmental adapation.</title>
        <authorList>
            <person name="Onufrak A."/>
            <person name="Murdoch R.W."/>
            <person name="Gazis R."/>
            <person name="Huff M."/>
            <person name="Staton M."/>
            <person name="Klingeman W."/>
            <person name="Hadziabdic D."/>
        </authorList>
    </citation>
    <scope>NUCLEOTIDE SEQUENCE</scope>
    <source>
        <strain evidence="1">1262</strain>
    </source>
</reference>
<dbReference type="EMBL" id="JAANYQ010000004">
    <property type="protein sequence ID" value="KAF4124557.1"/>
    <property type="molecule type" value="Genomic_DNA"/>
</dbReference>
<sequence length="45" mass="4982">MSLAVTSFTGPCLYSSHTQVTCLFWCNRLVGSSYVLNHSDSSHFP</sequence>
<protein>
    <submittedName>
        <fullName evidence="1">Uncharacterized protein</fullName>
    </submittedName>
</protein>
<dbReference type="AlphaFoldDB" id="A0A9P4YXZ9"/>
<dbReference type="GeneID" id="55971451"/>
<evidence type="ECO:0000313" key="1">
    <source>
        <dbReference type="EMBL" id="KAF4124557.1"/>
    </source>
</evidence>
<keyword evidence="2" id="KW-1185">Reference proteome</keyword>
<evidence type="ECO:0000313" key="2">
    <source>
        <dbReference type="Proteomes" id="UP000749293"/>
    </source>
</evidence>
<dbReference type="Proteomes" id="UP000749293">
    <property type="component" value="Unassembled WGS sequence"/>
</dbReference>
<dbReference type="RefSeq" id="XP_035323209.1">
    <property type="nucleotide sequence ID" value="XM_035467197.1"/>
</dbReference>
<comment type="caution">
    <text evidence="1">The sequence shown here is derived from an EMBL/GenBank/DDBJ whole genome shotgun (WGS) entry which is preliminary data.</text>
</comment>
<proteinExistence type="predicted"/>
<gene>
    <name evidence="1" type="ORF">GMORB2_5223</name>
</gene>
<accession>A0A9P4YXZ9</accession>